<keyword evidence="6 7" id="KW-0472">Membrane</keyword>
<dbReference type="SUPFAM" id="SSF50998">
    <property type="entry name" value="Quinoprotein alcohol dehydrogenase-like"/>
    <property type="match status" value="1"/>
</dbReference>
<evidence type="ECO:0000256" key="1">
    <source>
        <dbReference type="ARBA" id="ARBA00004651"/>
    </source>
</evidence>
<dbReference type="InterPro" id="IPR035906">
    <property type="entry name" value="MetI-like_sf"/>
</dbReference>
<feature type="chain" id="PRO_5041728951" evidence="8">
    <location>
        <begin position="24"/>
        <end position="634"/>
    </location>
</feature>
<gene>
    <name evidence="10" type="ORF">MJA45_09030</name>
</gene>
<protein>
    <submittedName>
        <fullName evidence="10">DUF5711 family protein</fullName>
    </submittedName>
</protein>
<dbReference type="InterPro" id="IPR011047">
    <property type="entry name" value="Quinoprotein_ADH-like_sf"/>
</dbReference>
<evidence type="ECO:0000256" key="3">
    <source>
        <dbReference type="ARBA" id="ARBA00022475"/>
    </source>
</evidence>
<dbReference type="EMBL" id="CP130318">
    <property type="protein sequence ID" value="WNQ13148.1"/>
    <property type="molecule type" value="Genomic_DNA"/>
</dbReference>
<name>A0AA96LH25_9BACL</name>
<dbReference type="InterPro" id="IPR051393">
    <property type="entry name" value="ABC_transporter_permease"/>
</dbReference>
<evidence type="ECO:0000256" key="2">
    <source>
        <dbReference type="ARBA" id="ARBA00022448"/>
    </source>
</evidence>
<dbReference type="AlphaFoldDB" id="A0AA96LH25"/>
<dbReference type="Pfam" id="PF00528">
    <property type="entry name" value="BPD_transp_1"/>
    <property type="match status" value="1"/>
</dbReference>
<evidence type="ECO:0000256" key="4">
    <source>
        <dbReference type="ARBA" id="ARBA00022692"/>
    </source>
</evidence>
<evidence type="ECO:0000256" key="6">
    <source>
        <dbReference type="ARBA" id="ARBA00023136"/>
    </source>
</evidence>
<dbReference type="RefSeq" id="WP_315606928.1">
    <property type="nucleotide sequence ID" value="NZ_CP130318.1"/>
</dbReference>
<dbReference type="GO" id="GO:0055085">
    <property type="term" value="P:transmembrane transport"/>
    <property type="evidence" value="ECO:0007669"/>
    <property type="project" value="InterPro"/>
</dbReference>
<proteinExistence type="inferred from homology"/>
<dbReference type="SUPFAM" id="SSF161098">
    <property type="entry name" value="MetI-like"/>
    <property type="match status" value="1"/>
</dbReference>
<keyword evidence="2 7" id="KW-0813">Transport</keyword>
<feature type="signal peptide" evidence="8">
    <location>
        <begin position="1"/>
        <end position="23"/>
    </location>
</feature>
<dbReference type="CDD" id="cd06261">
    <property type="entry name" value="TM_PBP2"/>
    <property type="match status" value="1"/>
</dbReference>
<evidence type="ECO:0000256" key="8">
    <source>
        <dbReference type="SAM" id="SignalP"/>
    </source>
</evidence>
<dbReference type="Gene3D" id="1.10.3720.10">
    <property type="entry name" value="MetI-like"/>
    <property type="match status" value="1"/>
</dbReference>
<evidence type="ECO:0000313" key="11">
    <source>
        <dbReference type="Proteomes" id="UP001305702"/>
    </source>
</evidence>
<keyword evidence="8" id="KW-0732">Signal</keyword>
<accession>A0AA96LH25</accession>
<organism evidence="10 11">
    <name type="scientific">Paenibacillus aurantius</name>
    <dbReference type="NCBI Taxonomy" id="2918900"/>
    <lineage>
        <taxon>Bacteria</taxon>
        <taxon>Bacillati</taxon>
        <taxon>Bacillota</taxon>
        <taxon>Bacilli</taxon>
        <taxon>Bacillales</taxon>
        <taxon>Paenibacillaceae</taxon>
        <taxon>Paenibacillus</taxon>
    </lineage>
</organism>
<dbReference type="InterPro" id="IPR002372">
    <property type="entry name" value="PQQ_rpt_dom"/>
</dbReference>
<evidence type="ECO:0000313" key="10">
    <source>
        <dbReference type="EMBL" id="WNQ13148.1"/>
    </source>
</evidence>
<comment type="subcellular location">
    <subcellularLocation>
        <location evidence="1 7">Cell membrane</location>
        <topology evidence="1 7">Multi-pass membrane protein</topology>
    </subcellularLocation>
</comment>
<feature type="transmembrane region" description="Helical" evidence="7">
    <location>
        <begin position="316"/>
        <end position="337"/>
    </location>
</feature>
<comment type="similarity">
    <text evidence="7">Belongs to the binding-protein-dependent transport system permease family.</text>
</comment>
<dbReference type="KEGG" id="paun:MJA45_09030"/>
<keyword evidence="4 7" id="KW-0812">Transmembrane</keyword>
<sequence length="634" mass="69132">MKKLLIYLMLAGSLLLFAHPAMAEPLWQMEKEMNVNSLSVASDGERIAIGTQDAAAFVLKPDGTPVYRFEAKNVITGVSMLDTGELLVSSDDQHVYLLNAEGKPVWSKGMGKMVKSIASTPDGEVIAITLFRSNAVHLLNKQGETVREIPVGIEISGAEVSPNGKWLAAAGADQFLYVYNREGELVVKTSISGSINSVSISDEGVAVVGSSEDKVVILDAGGNKLAELPAGDVITSVHITGGADYVAYADYSGKYYVGSLKGRELWSAKEAGAGRQIRFSPDGKHLYAASDKGAVYQYEVGHLLEKGKQAAFRQKAIQYGSIAAALLLAAVLIFWTVKRTPHLYKRLWKDKYAYIMLLPSFSLILVFLYYPSLSGLFHSLYDWNPGSRSTFVGLDNFRRMLDDPYVSKGTVNLLILVVTGLFKTLIPPLIVAELIYHLRNSKAQYLFRTSFVISMVIPSVGFLLVWQNLYDPNIGLINQILNVIGLGSFAHPWLGDADTALWAIIFMGFPFIGIMQLLVMYSGLIAISDEVIEAAKLDGAKSFRIIRSIHLPLLAGQFKLLIVLALIGIVQDFGSILIVTGGGPMDSTYVPALQMYYAATKFGDLGYASALGVSMFFVILLITVINMKFIKTAD</sequence>
<keyword evidence="5 7" id="KW-1133">Transmembrane helix</keyword>
<feature type="domain" description="ABC transmembrane type-1" evidence="9">
    <location>
        <begin position="410"/>
        <end position="626"/>
    </location>
</feature>
<feature type="transmembrane region" description="Helical" evidence="7">
    <location>
        <begin position="500"/>
        <end position="527"/>
    </location>
</feature>
<dbReference type="Proteomes" id="UP001305702">
    <property type="component" value="Chromosome"/>
</dbReference>
<dbReference type="SMART" id="SM00320">
    <property type="entry name" value="WD40"/>
    <property type="match status" value="5"/>
</dbReference>
<dbReference type="Gene3D" id="2.130.10.10">
    <property type="entry name" value="YVTN repeat-like/Quinoprotein amine dehydrogenase"/>
    <property type="match status" value="1"/>
</dbReference>
<dbReference type="PANTHER" id="PTHR30193:SF37">
    <property type="entry name" value="INNER MEMBRANE ABC TRANSPORTER PERMEASE PROTEIN YCJO"/>
    <property type="match status" value="1"/>
</dbReference>
<dbReference type="PROSITE" id="PS50928">
    <property type="entry name" value="ABC_TM1"/>
    <property type="match status" value="1"/>
</dbReference>
<feature type="transmembrane region" description="Helical" evidence="7">
    <location>
        <begin position="352"/>
        <end position="370"/>
    </location>
</feature>
<feature type="transmembrane region" description="Helical" evidence="7">
    <location>
        <begin position="413"/>
        <end position="438"/>
    </location>
</feature>
<keyword evidence="11" id="KW-1185">Reference proteome</keyword>
<dbReference type="Gene3D" id="2.40.128.630">
    <property type="match status" value="1"/>
</dbReference>
<feature type="transmembrane region" description="Helical" evidence="7">
    <location>
        <begin position="445"/>
        <end position="466"/>
    </location>
</feature>
<feature type="transmembrane region" description="Helical" evidence="7">
    <location>
        <begin position="605"/>
        <end position="625"/>
    </location>
</feature>
<dbReference type="Pfam" id="PF13360">
    <property type="entry name" value="PQQ_2"/>
    <property type="match status" value="1"/>
</dbReference>
<evidence type="ECO:0000259" key="9">
    <source>
        <dbReference type="PROSITE" id="PS50928"/>
    </source>
</evidence>
<evidence type="ECO:0000256" key="5">
    <source>
        <dbReference type="ARBA" id="ARBA00022989"/>
    </source>
</evidence>
<dbReference type="InterPro" id="IPR015943">
    <property type="entry name" value="WD40/YVTN_repeat-like_dom_sf"/>
</dbReference>
<evidence type="ECO:0000256" key="7">
    <source>
        <dbReference type="RuleBase" id="RU363032"/>
    </source>
</evidence>
<keyword evidence="3" id="KW-1003">Cell membrane</keyword>
<dbReference type="InterPro" id="IPR001680">
    <property type="entry name" value="WD40_rpt"/>
</dbReference>
<dbReference type="PANTHER" id="PTHR30193">
    <property type="entry name" value="ABC TRANSPORTER PERMEASE PROTEIN"/>
    <property type="match status" value="1"/>
</dbReference>
<reference evidence="10 11" key="1">
    <citation type="submission" date="2022-02" db="EMBL/GenBank/DDBJ databases">
        <title>Paenibacillus sp. MBLB1776 Whole Genome Shotgun Sequencing.</title>
        <authorList>
            <person name="Hwang C.Y."/>
            <person name="Cho E.-S."/>
            <person name="Seo M.-J."/>
        </authorList>
    </citation>
    <scope>NUCLEOTIDE SEQUENCE [LARGE SCALE GENOMIC DNA]</scope>
    <source>
        <strain evidence="10 11">MBLB1776</strain>
    </source>
</reference>
<dbReference type="GO" id="GO:0005886">
    <property type="term" value="C:plasma membrane"/>
    <property type="evidence" value="ECO:0007669"/>
    <property type="project" value="UniProtKB-SubCell"/>
</dbReference>
<dbReference type="InterPro" id="IPR000515">
    <property type="entry name" value="MetI-like"/>
</dbReference>